<evidence type="ECO:0000256" key="9">
    <source>
        <dbReference type="ARBA" id="ARBA00023136"/>
    </source>
</evidence>
<dbReference type="PROSITE" id="PS51450">
    <property type="entry name" value="LRR"/>
    <property type="match status" value="1"/>
</dbReference>
<evidence type="ECO:0000313" key="15">
    <source>
        <dbReference type="RefSeq" id="XP_016476017.1"/>
    </source>
</evidence>
<reference evidence="14" key="1">
    <citation type="journal article" date="2014" name="Nat. Commun.">
        <title>The tobacco genome sequence and its comparison with those of tomato and potato.</title>
        <authorList>
            <person name="Sierro N."/>
            <person name="Battey J.N."/>
            <person name="Ouadi S."/>
            <person name="Bakaher N."/>
            <person name="Bovet L."/>
            <person name="Willig A."/>
            <person name="Goepfert S."/>
            <person name="Peitsch M.C."/>
            <person name="Ivanov N.V."/>
        </authorList>
    </citation>
    <scope>NUCLEOTIDE SEQUENCE [LARGE SCALE GENOMIC DNA]</scope>
</reference>
<dbReference type="InterPro" id="IPR046956">
    <property type="entry name" value="RLP23-like"/>
</dbReference>
<dbReference type="FunFam" id="3.80.10.10:FF:000095">
    <property type="entry name" value="LRR receptor-like serine/threonine-protein kinase GSO1"/>
    <property type="match status" value="2"/>
</dbReference>
<name>A0A1S4AH55_TOBAC</name>
<dbReference type="FunFam" id="3.80.10.10:FF:000383">
    <property type="entry name" value="Leucine-rich repeat receptor protein kinase EMS1"/>
    <property type="match status" value="1"/>
</dbReference>
<evidence type="ECO:0000256" key="2">
    <source>
        <dbReference type="ARBA" id="ARBA00009592"/>
    </source>
</evidence>
<dbReference type="RefSeq" id="XP_016476017.1">
    <property type="nucleotide sequence ID" value="XM_016620531.1"/>
</dbReference>
<feature type="domain" description="Leucine-rich repeat-containing N-terminal plant-type" evidence="13">
    <location>
        <begin position="30"/>
        <end position="82"/>
    </location>
</feature>
<dbReference type="InterPro" id="IPR013210">
    <property type="entry name" value="LRR_N_plant-typ"/>
</dbReference>
<feature type="signal peptide" evidence="12">
    <location>
        <begin position="1"/>
        <end position="23"/>
    </location>
</feature>
<evidence type="ECO:0000256" key="10">
    <source>
        <dbReference type="ARBA" id="ARBA00023180"/>
    </source>
</evidence>
<protein>
    <submittedName>
        <fullName evidence="15">Receptor-like protein 12 isoform X1</fullName>
    </submittedName>
    <submittedName>
        <fullName evidence="15">Receptor-like protein Cf-9 isoform X1</fullName>
    </submittedName>
</protein>
<gene>
    <name evidence="15" type="primary">LOC107797631</name>
</gene>
<comment type="similarity">
    <text evidence="2">Belongs to the RLP family.</text>
</comment>
<dbReference type="SMART" id="SM00369">
    <property type="entry name" value="LRR_TYP"/>
    <property type="match status" value="8"/>
</dbReference>
<evidence type="ECO:0000256" key="11">
    <source>
        <dbReference type="SAM" id="Phobius"/>
    </source>
</evidence>
<keyword evidence="14" id="KW-1185">Reference proteome</keyword>
<dbReference type="GeneID" id="107797631"/>
<dbReference type="KEGG" id="nta:107797631"/>
<dbReference type="OMA" id="NTQLEWI"/>
<evidence type="ECO:0000256" key="5">
    <source>
        <dbReference type="ARBA" id="ARBA00022692"/>
    </source>
</evidence>
<dbReference type="GO" id="GO:0005886">
    <property type="term" value="C:plasma membrane"/>
    <property type="evidence" value="ECO:0007669"/>
    <property type="project" value="UniProtKB-SubCell"/>
</dbReference>
<dbReference type="GO" id="GO:0051707">
    <property type="term" value="P:response to other organism"/>
    <property type="evidence" value="ECO:0007669"/>
    <property type="project" value="UniProtKB-ARBA"/>
</dbReference>
<keyword evidence="7" id="KW-0677">Repeat</keyword>
<dbReference type="STRING" id="4097.A0A1S4AH55"/>
<dbReference type="SMR" id="A0A1S4AH55"/>
<accession>A0A1S4AH55</accession>
<dbReference type="AlphaFoldDB" id="A0A1S4AH55"/>
<dbReference type="InterPro" id="IPR032675">
    <property type="entry name" value="LRR_dom_sf"/>
</dbReference>
<dbReference type="Gene3D" id="3.80.10.10">
    <property type="entry name" value="Ribonuclease Inhibitor"/>
    <property type="match status" value="4"/>
</dbReference>
<organism evidence="14 15">
    <name type="scientific">Nicotiana tabacum</name>
    <name type="common">Common tobacco</name>
    <dbReference type="NCBI Taxonomy" id="4097"/>
    <lineage>
        <taxon>Eukaryota</taxon>
        <taxon>Viridiplantae</taxon>
        <taxon>Streptophyta</taxon>
        <taxon>Embryophyta</taxon>
        <taxon>Tracheophyta</taxon>
        <taxon>Spermatophyta</taxon>
        <taxon>Magnoliopsida</taxon>
        <taxon>eudicotyledons</taxon>
        <taxon>Gunneridae</taxon>
        <taxon>Pentapetalae</taxon>
        <taxon>asterids</taxon>
        <taxon>lamiids</taxon>
        <taxon>Solanales</taxon>
        <taxon>Solanaceae</taxon>
        <taxon>Nicotianoideae</taxon>
        <taxon>Nicotianeae</taxon>
        <taxon>Nicotiana</taxon>
    </lineage>
</organism>
<evidence type="ECO:0000256" key="12">
    <source>
        <dbReference type="SAM" id="SignalP"/>
    </source>
</evidence>
<dbReference type="Pfam" id="PF13855">
    <property type="entry name" value="LRR_8"/>
    <property type="match status" value="3"/>
</dbReference>
<dbReference type="InterPro" id="IPR001611">
    <property type="entry name" value="Leu-rich_rpt"/>
</dbReference>
<evidence type="ECO:0000256" key="7">
    <source>
        <dbReference type="ARBA" id="ARBA00022737"/>
    </source>
</evidence>
<evidence type="ECO:0000256" key="6">
    <source>
        <dbReference type="ARBA" id="ARBA00022729"/>
    </source>
</evidence>
<feature type="transmembrane region" description="Helical" evidence="11">
    <location>
        <begin position="801"/>
        <end position="825"/>
    </location>
</feature>
<keyword evidence="9 11" id="KW-0472">Membrane</keyword>
<evidence type="ECO:0000256" key="4">
    <source>
        <dbReference type="ARBA" id="ARBA00022614"/>
    </source>
</evidence>
<dbReference type="Pfam" id="PF08263">
    <property type="entry name" value="LRRNT_2"/>
    <property type="match status" value="1"/>
</dbReference>
<dbReference type="GO" id="GO:0006952">
    <property type="term" value="P:defense response"/>
    <property type="evidence" value="ECO:0007669"/>
    <property type="project" value="UniProtKB-ARBA"/>
</dbReference>
<dbReference type="SUPFAM" id="SSF52047">
    <property type="entry name" value="RNI-like"/>
    <property type="match status" value="2"/>
</dbReference>
<evidence type="ECO:0000256" key="1">
    <source>
        <dbReference type="ARBA" id="ARBA00004251"/>
    </source>
</evidence>
<dbReference type="OrthoDB" id="676979at2759"/>
<evidence type="ECO:0000256" key="8">
    <source>
        <dbReference type="ARBA" id="ARBA00022989"/>
    </source>
</evidence>
<evidence type="ECO:0000313" key="14">
    <source>
        <dbReference type="Proteomes" id="UP000790787"/>
    </source>
</evidence>
<keyword evidence="6 12" id="KW-0732">Signal</keyword>
<comment type="subcellular location">
    <subcellularLocation>
        <location evidence="1">Cell membrane</location>
        <topology evidence="1">Single-pass type I membrane protein</topology>
    </subcellularLocation>
</comment>
<dbReference type="InterPro" id="IPR003591">
    <property type="entry name" value="Leu-rich_rpt_typical-subtyp"/>
</dbReference>
<keyword evidence="5 11" id="KW-0812">Transmembrane</keyword>
<evidence type="ECO:0000259" key="13">
    <source>
        <dbReference type="Pfam" id="PF08263"/>
    </source>
</evidence>
<keyword evidence="8 11" id="KW-1133">Transmembrane helix</keyword>
<dbReference type="PaxDb" id="4097-A0A1S4AH55"/>
<sequence length="855" mass="95644">MDYGKLALLMLYALLCRLTFSSSSIHLCPKDQALALLQFKQMFTTYPDNLGYLDFYCHTSYPKMISWNRSRDCCSWEGVSCDKTTGQVIELDLSCSQLQGKFHSNSSLFKLSNLKRLNLSYNDFSGSHISPKFGEFSSLTHLDLLYTSFSGQIPFEISHLSKLYVLRINSELRLGPHNFELLLKNLTQLRVLELFFVNISSTIPLNFSSYLTTLQLSYTQLYGTLPEKVFHLSNLKSLNLWGNTQLTVRFPMTKWNSSTSLMGLNLNSVNFTGNIPESFSYLTSLNELDMSSCNLSGPIPKPLWNLTRIELLYLGNNQLEGQISQFFKFSNLQRLSLGNNNLDGRLECFNGTQLRYLEISSNSLTGPIPSNVSGLQNLNELFLSFNYLNGTIPSWIFSLPSLDWLELSNNHFSGKIEEFKSKTLSIVDLTQNQLQGPIPNSLLNQPNLKSLLLSQNNLSGQIASTICNLKTVQLLDLGSNNLQGTIPECLGEMDSTHVLDLSNNNLTGTIQANFSTGNIFKVIKLHGNKLEGKIPGSLINCKYLELLDLGNNVLNDTFPKWLGILPNLKILYLRSNKLHGSIRASRNKNFFAKLQIMDLSSNAFSGNLPAGLFEKFQSMKLIDKSMSTLWYWSANVQIASNLIFTTKGLTLEFPRVLNTSNMVIDLSRNRFEGCIPSTIGGLIGLRTLNLSHNGLECHIPPSLQHLSVLESLDLSFNKIGGGIPQQLASLTSLAVLNLSYNHLVGCIPKGNQFDTFENSSYQGMDGLRGFPLSRGCGDDGVTQATTPVVLDQGEEEDSSMISWQAVLIGYSCGLVIALSIIYIMLSTQNPLWFCKMVEELERKIVTRIKNHKKRQ</sequence>
<evidence type="ECO:0000256" key="3">
    <source>
        <dbReference type="ARBA" id="ARBA00022475"/>
    </source>
</evidence>
<feature type="chain" id="PRO_5010277507" evidence="12">
    <location>
        <begin position="24"/>
        <end position="855"/>
    </location>
</feature>
<dbReference type="RefSeq" id="XP_016476017.1">
    <property type="nucleotide sequence ID" value="XM_016620531.2"/>
</dbReference>
<dbReference type="Proteomes" id="UP000790787">
    <property type="component" value="Chromosome 18"/>
</dbReference>
<dbReference type="PANTHER" id="PTHR48061">
    <property type="entry name" value="LEUCINE-RICH REPEAT RECEPTOR PROTEIN KINASE EMS1-LIKE-RELATED"/>
    <property type="match status" value="1"/>
</dbReference>
<keyword evidence="10" id="KW-0325">Glycoprotein</keyword>
<keyword evidence="4" id="KW-0433">Leucine-rich repeat</keyword>
<dbReference type="PANTHER" id="PTHR48061:SF10">
    <property type="entry name" value="LEUCINE-RICH REPEAT-CONTAINING N-TERMINAL PLANT-TYPE DOMAIN-CONTAINING PROTEIN"/>
    <property type="match status" value="1"/>
</dbReference>
<dbReference type="Pfam" id="PF00560">
    <property type="entry name" value="LRR_1"/>
    <property type="match status" value="5"/>
</dbReference>
<proteinExistence type="inferred from homology"/>
<keyword evidence="3" id="KW-1003">Cell membrane</keyword>
<reference evidence="15" key="2">
    <citation type="submission" date="2025-08" db="UniProtKB">
        <authorList>
            <consortium name="RefSeq"/>
        </authorList>
    </citation>
    <scope>IDENTIFICATION</scope>
    <source>
        <tissue evidence="15">Leaf</tissue>
    </source>
</reference>